<keyword evidence="1" id="KW-1133">Transmembrane helix</keyword>
<dbReference type="EMBL" id="CP001941">
    <property type="protein sequence ID" value="ADD08328.1"/>
    <property type="molecule type" value="Genomic_DNA"/>
</dbReference>
<accession>D3TCP3</accession>
<dbReference type="AlphaFoldDB" id="D3TCP3"/>
<feature type="transmembrane region" description="Helical" evidence="1">
    <location>
        <begin position="12"/>
        <end position="40"/>
    </location>
</feature>
<dbReference type="KEGG" id="abi:Aboo_0517"/>
<gene>
    <name evidence="2" type="ordered locus">Aboo_0517</name>
</gene>
<organism evidence="2 3">
    <name type="scientific">Aciduliprofundum boonei (strain DSM 19572 / T469)</name>
    <dbReference type="NCBI Taxonomy" id="439481"/>
    <lineage>
        <taxon>Archaea</taxon>
        <taxon>Methanobacteriati</taxon>
        <taxon>Thermoplasmatota</taxon>
        <taxon>DHVE2 group</taxon>
        <taxon>Candidatus Aciduliprofundum</taxon>
    </lineage>
</organism>
<dbReference type="HOGENOM" id="CLU_772935_0_0_2"/>
<evidence type="ECO:0000256" key="1">
    <source>
        <dbReference type="SAM" id="Phobius"/>
    </source>
</evidence>
<keyword evidence="3" id="KW-1185">Reference proteome</keyword>
<proteinExistence type="predicted"/>
<feature type="transmembrane region" description="Helical" evidence="1">
    <location>
        <begin position="52"/>
        <end position="73"/>
    </location>
</feature>
<sequence>MENPYGKILRLAILSPVGILGVGFLFLGSAGIFLYGLLIAYRPNLIFQWQSWVYPLIFLSIASILISFSLLSIRRGAIKFINEVKNKEKDLQKYAINDDIDIINEESSEFGINSRDIEILKMIWDSGGFIPILKQQIFDSPFSMDEAIISLAKLAILEYIHISNEKMKLNITITPQGLDALELPKITFTSLVPWDISLMIIKANLLYREGNYDKVILSVYNTLERAFKAHLIPSIDNYREKWNENIKKKFGNDEKSIKLYEWAGIKTIASLNALWNFYKKEANIGRKWEGLIDREVKYLEEGRRLIDKMIDTIADTRSKYAHNKPGTKYVKDAYRLLKLTEIVIGVLFEDLKNRIMEN</sequence>
<protein>
    <submittedName>
        <fullName evidence="2">Uncharacterized protein</fullName>
    </submittedName>
</protein>
<evidence type="ECO:0000313" key="2">
    <source>
        <dbReference type="EMBL" id="ADD08328.1"/>
    </source>
</evidence>
<keyword evidence="1" id="KW-0812">Transmembrane</keyword>
<evidence type="ECO:0000313" key="3">
    <source>
        <dbReference type="Proteomes" id="UP000001400"/>
    </source>
</evidence>
<name>D3TCP3_ACIB4</name>
<keyword evidence="1" id="KW-0472">Membrane</keyword>
<reference evidence="2" key="1">
    <citation type="submission" date="2010-02" db="EMBL/GenBank/DDBJ databases">
        <title>Complete sequence of Aciduliprofundum boonei T469.</title>
        <authorList>
            <consortium name="US DOE Joint Genome Institute"/>
            <person name="Lucas S."/>
            <person name="Copeland A."/>
            <person name="Lapidus A."/>
            <person name="Cheng J.-F."/>
            <person name="Bruce D."/>
            <person name="Goodwin L."/>
            <person name="Pitluck S."/>
            <person name="Saunders E."/>
            <person name="Detter J.C."/>
            <person name="Han C."/>
            <person name="Tapia R."/>
            <person name="Land M."/>
            <person name="Hauser L."/>
            <person name="Kyrpides N."/>
            <person name="Mikhailova N."/>
            <person name="Flores G."/>
            <person name="Reysenbach A.-L."/>
            <person name="Woyke T."/>
        </authorList>
    </citation>
    <scope>NUCLEOTIDE SEQUENCE</scope>
    <source>
        <strain evidence="2">T469</strain>
    </source>
</reference>
<dbReference type="Proteomes" id="UP000001400">
    <property type="component" value="Chromosome"/>
</dbReference>